<accession>A0ABR3D6P5</accession>
<feature type="compositionally biased region" description="Basic and acidic residues" evidence="1">
    <location>
        <begin position="65"/>
        <end position="89"/>
    </location>
</feature>
<sequence>MSERRGRGRGSNRDRYHHDDDYSDYNSDYDRPSRSAPAPPKRHRSMSRRALDRLSSTFGNLGLNNKDKDAPRPRSTGRHRDGGHGHGDDSDSDYDTDYSTNYTHNNNKKRSSRSRHHSPDRDRNRGSGSGTRSSHYPPRANLNRQRSYSYSPERLYNESTTRRGRSSHRSGSTGGYYSGGRDPRSRSRWGQSIDAALDAAAIEAIRVRKEPGPWTGRKGSRVLTAAMAAAAVGAATDHRNKANGDRRREDSTKGKIGSALGGLVINRMLNGPKKDLKRDLRY</sequence>
<evidence type="ECO:0000313" key="3">
    <source>
        <dbReference type="Proteomes" id="UP001451303"/>
    </source>
</evidence>
<gene>
    <name evidence="2" type="ORF">QR685DRAFT_555539</name>
</gene>
<evidence type="ECO:0008006" key="4">
    <source>
        <dbReference type="Google" id="ProtNLM"/>
    </source>
</evidence>
<comment type="caution">
    <text evidence="2">The sequence shown here is derived from an EMBL/GenBank/DDBJ whole genome shotgun (WGS) entry which is preliminary data.</text>
</comment>
<dbReference type="Proteomes" id="UP001451303">
    <property type="component" value="Unassembled WGS sequence"/>
</dbReference>
<reference evidence="2 3" key="1">
    <citation type="submission" date="2023-09" db="EMBL/GenBank/DDBJ databases">
        <title>Multi-omics analysis of a traditional fermented food reveals byproduct-associated fungal strains for waste-to-food upcycling.</title>
        <authorList>
            <consortium name="Lawrence Berkeley National Laboratory"/>
            <person name="Rekdal V.M."/>
            <person name="Villalobos-Escobedo J.M."/>
            <person name="Rodriguez-Valeron N."/>
            <person name="Garcia M.O."/>
            <person name="Vasquez D.P."/>
            <person name="Damayanti I."/>
            <person name="Sorensen P.M."/>
            <person name="Baidoo E.E."/>
            <person name="De Carvalho A.C."/>
            <person name="Riley R."/>
            <person name="Lipzen A."/>
            <person name="He G."/>
            <person name="Yan M."/>
            <person name="Haridas S."/>
            <person name="Daum C."/>
            <person name="Yoshinaga Y."/>
            <person name="Ng V."/>
            <person name="Grigoriev I.V."/>
            <person name="Munk R."/>
            <person name="Nuraida L."/>
            <person name="Wijaya C.H."/>
            <person name="Morales P.-C."/>
            <person name="Keasling J.D."/>
        </authorList>
    </citation>
    <scope>NUCLEOTIDE SEQUENCE [LARGE SCALE GENOMIC DNA]</scope>
    <source>
        <strain evidence="2 3">FGSC 2613</strain>
    </source>
</reference>
<feature type="compositionally biased region" description="Basic residues" evidence="1">
    <location>
        <begin position="106"/>
        <end position="116"/>
    </location>
</feature>
<protein>
    <recommendedName>
        <fullName evidence="4">DUF3824 domain-containing protein</fullName>
    </recommendedName>
</protein>
<dbReference type="EMBL" id="JAVLET010000007">
    <property type="protein sequence ID" value="KAL0468360.1"/>
    <property type="molecule type" value="Genomic_DNA"/>
</dbReference>
<proteinExistence type="predicted"/>
<name>A0ABR3D6P5_NEUIN</name>
<evidence type="ECO:0000256" key="1">
    <source>
        <dbReference type="SAM" id="MobiDB-lite"/>
    </source>
</evidence>
<organism evidence="2 3">
    <name type="scientific">Neurospora intermedia</name>
    <dbReference type="NCBI Taxonomy" id="5142"/>
    <lineage>
        <taxon>Eukaryota</taxon>
        <taxon>Fungi</taxon>
        <taxon>Dikarya</taxon>
        <taxon>Ascomycota</taxon>
        <taxon>Pezizomycotina</taxon>
        <taxon>Sordariomycetes</taxon>
        <taxon>Sordariomycetidae</taxon>
        <taxon>Sordariales</taxon>
        <taxon>Sordariaceae</taxon>
        <taxon>Neurospora</taxon>
    </lineage>
</organism>
<feature type="compositionally biased region" description="Polar residues" evidence="1">
    <location>
        <begin position="54"/>
        <end position="63"/>
    </location>
</feature>
<feature type="compositionally biased region" description="Basic and acidic residues" evidence="1">
    <location>
        <begin position="236"/>
        <end position="253"/>
    </location>
</feature>
<feature type="region of interest" description="Disordered" evidence="1">
    <location>
        <begin position="1"/>
        <end position="188"/>
    </location>
</feature>
<feature type="region of interest" description="Disordered" evidence="1">
    <location>
        <begin position="234"/>
        <end position="255"/>
    </location>
</feature>
<keyword evidence="3" id="KW-1185">Reference proteome</keyword>
<feature type="compositionally biased region" description="Basic and acidic residues" evidence="1">
    <location>
        <begin position="1"/>
        <end position="20"/>
    </location>
</feature>
<evidence type="ECO:0000313" key="2">
    <source>
        <dbReference type="EMBL" id="KAL0468360.1"/>
    </source>
</evidence>